<dbReference type="Proteomes" id="UP001055712">
    <property type="component" value="Unassembled WGS sequence"/>
</dbReference>
<proteinExistence type="predicted"/>
<evidence type="ECO:0000313" key="2">
    <source>
        <dbReference type="EMBL" id="KAI3432523.1"/>
    </source>
</evidence>
<dbReference type="GO" id="GO:0004519">
    <property type="term" value="F:endonuclease activity"/>
    <property type="evidence" value="ECO:0007669"/>
    <property type="project" value="InterPro"/>
</dbReference>
<protein>
    <recommendedName>
        <fullName evidence="1">Homing endonuclease LAGLIDADG domain-containing protein</fullName>
    </recommendedName>
</protein>
<dbReference type="InterPro" id="IPR044925">
    <property type="entry name" value="His-Me_finger_sf"/>
</dbReference>
<dbReference type="SUPFAM" id="SSF54060">
    <property type="entry name" value="His-Me finger endonucleases"/>
    <property type="match status" value="1"/>
</dbReference>
<name>A0A9D4TR59_CHLVU</name>
<dbReference type="Gene3D" id="3.90.75.20">
    <property type="match status" value="1"/>
</dbReference>
<dbReference type="Gene3D" id="3.10.28.10">
    <property type="entry name" value="Homing endonucleases"/>
    <property type="match status" value="2"/>
</dbReference>
<gene>
    <name evidence="2" type="ORF">D9Q98_004072</name>
</gene>
<dbReference type="InterPro" id="IPR027434">
    <property type="entry name" value="Homing_endonucl"/>
</dbReference>
<dbReference type="AlphaFoldDB" id="A0A9D4TR59"/>
<accession>A0A9D4TR59</accession>
<reference evidence="2" key="1">
    <citation type="journal article" date="2019" name="Plant J.">
        <title>Chlorella vulgaris genome assembly and annotation reveals the molecular basis for metabolic acclimation to high light conditions.</title>
        <authorList>
            <person name="Cecchin M."/>
            <person name="Marcolungo L."/>
            <person name="Rossato M."/>
            <person name="Girolomoni L."/>
            <person name="Cosentino E."/>
            <person name="Cuine S."/>
            <person name="Li-Beisson Y."/>
            <person name="Delledonne M."/>
            <person name="Ballottari M."/>
        </authorList>
    </citation>
    <scope>NUCLEOTIDE SEQUENCE</scope>
    <source>
        <strain evidence="2">211/11P</strain>
    </source>
</reference>
<sequence length="302" mass="33873">MTREVSDLSSDKGYREVTVDNQRWPIQRLVYHVFRGIPKGSNVYFKDGDTGNPRLENLEVKGGPVDEASMSWPPLDLSYVAGFFDGDGSINVSKVGYSGKQGYVLKAEFSQCNKGFLERLGQQFGTGKMYKDVRPGKYANEANYCLRFCGAAARPLLDVLARLAIIKAPQAALALTFLDLPRVGSGDEKEQIRLKMRDLNADKTYTKQYSRLTAGYVAGLFDAEGNVYTGAPPKNRMYVKITQVSDPELLHQIVKLLGFGVVSEGCRWKIYSKGDIRAFHCLTRQFLHIKREKLDRLVSSFD</sequence>
<dbReference type="InterPro" id="IPR004860">
    <property type="entry name" value="LAGLIDADG_dom"/>
</dbReference>
<feature type="domain" description="Homing endonuclease LAGLIDADG" evidence="1">
    <location>
        <begin position="214"/>
        <end position="264"/>
    </location>
</feature>
<comment type="caution">
    <text evidence="2">The sequence shown here is derived from an EMBL/GenBank/DDBJ whole genome shotgun (WGS) entry which is preliminary data.</text>
</comment>
<organism evidence="2 3">
    <name type="scientific">Chlorella vulgaris</name>
    <name type="common">Green alga</name>
    <dbReference type="NCBI Taxonomy" id="3077"/>
    <lineage>
        <taxon>Eukaryota</taxon>
        <taxon>Viridiplantae</taxon>
        <taxon>Chlorophyta</taxon>
        <taxon>core chlorophytes</taxon>
        <taxon>Trebouxiophyceae</taxon>
        <taxon>Chlorellales</taxon>
        <taxon>Chlorellaceae</taxon>
        <taxon>Chlorella clade</taxon>
        <taxon>Chlorella</taxon>
    </lineage>
</organism>
<keyword evidence="3" id="KW-1185">Reference proteome</keyword>
<reference evidence="2" key="2">
    <citation type="submission" date="2020-11" db="EMBL/GenBank/DDBJ databases">
        <authorList>
            <person name="Cecchin M."/>
            <person name="Marcolungo L."/>
            <person name="Rossato M."/>
            <person name="Girolomoni L."/>
            <person name="Cosentino E."/>
            <person name="Cuine S."/>
            <person name="Li-Beisson Y."/>
            <person name="Delledonne M."/>
            <person name="Ballottari M."/>
        </authorList>
    </citation>
    <scope>NUCLEOTIDE SEQUENCE</scope>
    <source>
        <strain evidence="2">211/11P</strain>
        <tissue evidence="2">Whole cell</tissue>
    </source>
</reference>
<evidence type="ECO:0000313" key="3">
    <source>
        <dbReference type="Proteomes" id="UP001055712"/>
    </source>
</evidence>
<dbReference type="EMBL" id="SIDB01000005">
    <property type="protein sequence ID" value="KAI3432523.1"/>
    <property type="molecule type" value="Genomic_DNA"/>
</dbReference>
<evidence type="ECO:0000259" key="1">
    <source>
        <dbReference type="Pfam" id="PF14528"/>
    </source>
</evidence>
<dbReference type="OrthoDB" id="578178at2759"/>
<dbReference type="SUPFAM" id="SSF55608">
    <property type="entry name" value="Homing endonucleases"/>
    <property type="match status" value="2"/>
</dbReference>
<dbReference type="Pfam" id="PF14528">
    <property type="entry name" value="LAGLIDADG_3"/>
    <property type="match status" value="1"/>
</dbReference>